<evidence type="ECO:0000313" key="3">
    <source>
        <dbReference type="EMBL" id="RLK47111.1"/>
    </source>
</evidence>
<dbReference type="PANTHER" id="PTHR34220:SF7">
    <property type="entry name" value="SENSOR HISTIDINE KINASE YPDA"/>
    <property type="match status" value="1"/>
</dbReference>
<organism evidence="3 4">
    <name type="scientific">Alkalispirillum mobile</name>
    <dbReference type="NCBI Taxonomy" id="85925"/>
    <lineage>
        <taxon>Bacteria</taxon>
        <taxon>Pseudomonadati</taxon>
        <taxon>Pseudomonadota</taxon>
        <taxon>Gammaproteobacteria</taxon>
        <taxon>Chromatiales</taxon>
        <taxon>Ectothiorhodospiraceae</taxon>
        <taxon>Alkalispirillum</taxon>
    </lineage>
</organism>
<dbReference type="InterPro" id="IPR036890">
    <property type="entry name" value="HATPase_C_sf"/>
</dbReference>
<dbReference type="GO" id="GO:0000155">
    <property type="term" value="F:phosphorelay sensor kinase activity"/>
    <property type="evidence" value="ECO:0007669"/>
    <property type="project" value="InterPro"/>
</dbReference>
<keyword evidence="3" id="KW-0808">Transferase</keyword>
<dbReference type="Gene3D" id="3.30.565.10">
    <property type="entry name" value="Histidine kinase-like ATPase, C-terminal domain"/>
    <property type="match status" value="1"/>
</dbReference>
<evidence type="ECO:0000313" key="4">
    <source>
        <dbReference type="Proteomes" id="UP000275461"/>
    </source>
</evidence>
<dbReference type="GO" id="GO:0016020">
    <property type="term" value="C:membrane"/>
    <property type="evidence" value="ECO:0007669"/>
    <property type="project" value="InterPro"/>
</dbReference>
<accession>A0A498C3Q2</accession>
<name>A0A498C3Q2_9GAMM</name>
<feature type="transmembrane region" description="Helical" evidence="1">
    <location>
        <begin position="83"/>
        <end position="106"/>
    </location>
</feature>
<keyword evidence="1" id="KW-0472">Membrane</keyword>
<dbReference type="PANTHER" id="PTHR34220">
    <property type="entry name" value="SENSOR HISTIDINE KINASE YPDA"/>
    <property type="match status" value="1"/>
</dbReference>
<keyword evidence="4" id="KW-1185">Reference proteome</keyword>
<protein>
    <submittedName>
        <fullName evidence="3">Sensory transduction protein kinase AlgZ</fullName>
    </submittedName>
</protein>
<comment type="caution">
    <text evidence="3">The sequence shown here is derived from an EMBL/GenBank/DDBJ whole genome shotgun (WGS) entry which is preliminary data.</text>
</comment>
<dbReference type="EMBL" id="RCDA01000004">
    <property type="protein sequence ID" value="RLK47111.1"/>
    <property type="molecule type" value="Genomic_DNA"/>
</dbReference>
<sequence>MERRETDGGRHGFLPDFCHLHTVLAVVLAGQMLAFVLFLARPATQWDWQTLGLISLHVQWVVLLSTALLCLSRGWLARLGAEAAALLAWLGIVLVAVVTAELAWWSTGPLLGGARWELLLRSMAISGIIAALVLRYLYLQEQWGRGVRAESRARMQMLQSRIRPHFLFNALNTISAMVRQAPERAELALMDLADLFRAALRETGSQSTLDEERALTEGYLRLEQVRLQERLRVVCELQALPGEALLPPLILQPLAENAILHGIEQLPEGGEVRLRGWREGDTLVLRMANPVPAGGSARTGHGLGLESVRRRLQYGFGSAASLQVQEEQDRFMVEMRWPYREGKP</sequence>
<evidence type="ECO:0000256" key="1">
    <source>
        <dbReference type="SAM" id="Phobius"/>
    </source>
</evidence>
<dbReference type="Pfam" id="PF06580">
    <property type="entry name" value="His_kinase"/>
    <property type="match status" value="1"/>
</dbReference>
<gene>
    <name evidence="3" type="ORF">DFR31_2430</name>
</gene>
<evidence type="ECO:0000259" key="2">
    <source>
        <dbReference type="Pfam" id="PF06580"/>
    </source>
</evidence>
<reference evidence="3 4" key="1">
    <citation type="submission" date="2018-10" db="EMBL/GenBank/DDBJ databases">
        <title>Genomic Encyclopedia of Type Strains, Phase IV (KMG-IV): sequencing the most valuable type-strain genomes for metagenomic binning, comparative biology and taxonomic classification.</title>
        <authorList>
            <person name="Goeker M."/>
        </authorList>
    </citation>
    <scope>NUCLEOTIDE SEQUENCE [LARGE SCALE GENOMIC DNA]</scope>
    <source>
        <strain evidence="3 4">DSM 12769</strain>
    </source>
</reference>
<dbReference type="AlphaFoldDB" id="A0A498C3Q2"/>
<keyword evidence="1" id="KW-1133">Transmembrane helix</keyword>
<dbReference type="RefSeq" id="WP_170153687.1">
    <property type="nucleotide sequence ID" value="NZ_RCDA01000004.1"/>
</dbReference>
<feature type="transmembrane region" description="Helical" evidence="1">
    <location>
        <begin position="118"/>
        <end position="138"/>
    </location>
</feature>
<dbReference type="InterPro" id="IPR050640">
    <property type="entry name" value="Bact_2-comp_sensor_kinase"/>
</dbReference>
<feature type="transmembrane region" description="Helical" evidence="1">
    <location>
        <begin position="20"/>
        <end position="40"/>
    </location>
</feature>
<dbReference type="SUPFAM" id="SSF55874">
    <property type="entry name" value="ATPase domain of HSP90 chaperone/DNA topoisomerase II/histidine kinase"/>
    <property type="match status" value="1"/>
</dbReference>
<feature type="domain" description="Signal transduction histidine kinase internal region" evidence="2">
    <location>
        <begin position="153"/>
        <end position="231"/>
    </location>
</feature>
<dbReference type="Proteomes" id="UP000275461">
    <property type="component" value="Unassembled WGS sequence"/>
</dbReference>
<keyword evidence="1" id="KW-0812">Transmembrane</keyword>
<dbReference type="InterPro" id="IPR010559">
    <property type="entry name" value="Sig_transdc_His_kin_internal"/>
</dbReference>
<keyword evidence="3" id="KW-0418">Kinase</keyword>
<feature type="transmembrane region" description="Helical" evidence="1">
    <location>
        <begin position="52"/>
        <end position="71"/>
    </location>
</feature>
<proteinExistence type="predicted"/>